<dbReference type="Proteomes" id="UP000229901">
    <property type="component" value="Unassembled WGS sequence"/>
</dbReference>
<organism evidence="1 2">
    <name type="scientific">Candidatus Falkowbacteria bacterium CG10_big_fil_rev_8_21_14_0_10_39_11</name>
    <dbReference type="NCBI Taxonomy" id="1974565"/>
    <lineage>
        <taxon>Bacteria</taxon>
        <taxon>Candidatus Falkowiibacteriota</taxon>
    </lineage>
</organism>
<dbReference type="EMBL" id="PFAP01000031">
    <property type="protein sequence ID" value="PIR93873.1"/>
    <property type="molecule type" value="Genomic_DNA"/>
</dbReference>
<comment type="caution">
    <text evidence="1">The sequence shown here is derived from an EMBL/GenBank/DDBJ whole genome shotgun (WGS) entry which is preliminary data.</text>
</comment>
<gene>
    <name evidence="1" type="ORF">COT97_04070</name>
</gene>
<dbReference type="AlphaFoldDB" id="A0A2H0V466"/>
<sequence>MKWYEYSLDRLIEHLKKMRDCKKDSNQLPFLSQDVQAYNWVLQLIQSIRNINFLDHAEVLRKLNAFVSLSRFWPRNVTTEKIQVLINLLEKNKFPATDNKWFDYALEKTRYFLGQAKLKFNHNDHNGRWKVDDFKAAIWLNQLNESFEQIQPFNVKTKKTIIGKLEEIYHLANKLPPSKTKPLTLYLRRKLIDSSKT</sequence>
<reference evidence="2" key="1">
    <citation type="submission" date="2017-09" db="EMBL/GenBank/DDBJ databases">
        <title>Depth-based differentiation of microbial function through sediment-hosted aquifers and enrichment of novel symbionts in the deep terrestrial subsurface.</title>
        <authorList>
            <person name="Probst A.J."/>
            <person name="Ladd B."/>
            <person name="Jarett J.K."/>
            <person name="Geller-Mcgrath D.E."/>
            <person name="Sieber C.M.K."/>
            <person name="Emerson J.B."/>
            <person name="Anantharaman K."/>
            <person name="Thomas B.C."/>
            <person name="Malmstrom R."/>
            <person name="Stieglmeier M."/>
            <person name="Klingl A."/>
            <person name="Woyke T."/>
            <person name="Ryan C.M."/>
            <person name="Banfield J.F."/>
        </authorList>
    </citation>
    <scope>NUCLEOTIDE SEQUENCE [LARGE SCALE GENOMIC DNA]</scope>
</reference>
<accession>A0A2H0V466</accession>
<proteinExistence type="predicted"/>
<evidence type="ECO:0000313" key="2">
    <source>
        <dbReference type="Proteomes" id="UP000229901"/>
    </source>
</evidence>
<name>A0A2H0V466_9BACT</name>
<evidence type="ECO:0000313" key="1">
    <source>
        <dbReference type="EMBL" id="PIR93873.1"/>
    </source>
</evidence>
<protein>
    <submittedName>
        <fullName evidence="1">Uncharacterized protein</fullName>
    </submittedName>
</protein>